<feature type="coiled-coil region" evidence="1">
    <location>
        <begin position="211"/>
        <end position="326"/>
    </location>
</feature>
<dbReference type="CDD" id="cd02440">
    <property type="entry name" value="AdoMet_MTases"/>
    <property type="match status" value="1"/>
</dbReference>
<accession>A0ABS7JCR8</accession>
<evidence type="ECO:0000313" key="4">
    <source>
        <dbReference type="Proteomes" id="UP000776651"/>
    </source>
</evidence>
<keyword evidence="3" id="KW-0808">Transferase</keyword>
<organism evidence="3 4">
    <name type="scientific">Qipengyuania pacifica</name>
    <dbReference type="NCBI Taxonomy" id="2860199"/>
    <lineage>
        <taxon>Bacteria</taxon>
        <taxon>Pseudomonadati</taxon>
        <taxon>Pseudomonadota</taxon>
        <taxon>Alphaproteobacteria</taxon>
        <taxon>Sphingomonadales</taxon>
        <taxon>Erythrobacteraceae</taxon>
        <taxon>Qipengyuania</taxon>
    </lineage>
</organism>
<dbReference type="InterPro" id="IPR029063">
    <property type="entry name" value="SAM-dependent_MTases_sf"/>
</dbReference>
<evidence type="ECO:0000256" key="1">
    <source>
        <dbReference type="SAM" id="Coils"/>
    </source>
</evidence>
<dbReference type="EMBL" id="JAIGNQ010000001">
    <property type="protein sequence ID" value="MBX7487827.1"/>
    <property type="molecule type" value="Genomic_DNA"/>
</dbReference>
<dbReference type="GO" id="GO:0008168">
    <property type="term" value="F:methyltransferase activity"/>
    <property type="evidence" value="ECO:0007669"/>
    <property type="project" value="UniProtKB-KW"/>
</dbReference>
<name>A0ABS7JCR8_9SPHN</name>
<evidence type="ECO:0000259" key="2">
    <source>
        <dbReference type="Pfam" id="PF08241"/>
    </source>
</evidence>
<sequence length="438" mass="49871">MHDTAYHIGGLVLETYLPSSAAKILEVGSMNVNGSLRDHSPRNAEYVGLDFEAGASVDLVVKGNSDWSVPDGYFDLVIASSVFEHDSAFWQTFLEMCRKAKPGGHIYVNAPSNGTVHRYPRDCWRFYPDAGLALEDWACSQGFDLTMIESFVAEKAADNWNDFCAVFRLNPCNDELNRDFVYNKVASTNALSWRSSLTMNPLDDTQDTRLLRAAREEADALREEVHSAHREADRLRVEADTLRDEGAALHVAVRKAEEDAAALRIEMLSLRELLETSTAKAERQSGTHKLEIENREKNIRQLADEAKTLKEEVDRLAGQKANAEHRLQERFREIAGLTRLIQERDHVIAAEQTRAEWLRDVVSVLTKGYSRALRGRLARMLPTYFSHKRQEAWLRREGLFDIEEYTTIYPDVTKSKIHPLRHYINHGMQEGRLTGPRT</sequence>
<dbReference type="GO" id="GO:0032259">
    <property type="term" value="P:methylation"/>
    <property type="evidence" value="ECO:0007669"/>
    <property type="project" value="UniProtKB-KW"/>
</dbReference>
<reference evidence="3 4" key="1">
    <citation type="submission" date="2021-08" db="EMBL/GenBank/DDBJ databases">
        <title>Comparative Genomics Analysis of the Genus Qipengyuania Reveals Extensive Genetic Diversity and Metabolic Versatility, Including the Description of Fifteen Novel Species.</title>
        <authorList>
            <person name="Liu Y."/>
        </authorList>
    </citation>
    <scope>NUCLEOTIDE SEQUENCE [LARGE SCALE GENOMIC DNA]</scope>
    <source>
        <strain evidence="3 4">GH25</strain>
    </source>
</reference>
<dbReference type="Pfam" id="PF08241">
    <property type="entry name" value="Methyltransf_11"/>
    <property type="match status" value="1"/>
</dbReference>
<dbReference type="SUPFAM" id="SSF53335">
    <property type="entry name" value="S-adenosyl-L-methionine-dependent methyltransferases"/>
    <property type="match status" value="1"/>
</dbReference>
<comment type="caution">
    <text evidence="3">The sequence shown here is derived from an EMBL/GenBank/DDBJ whole genome shotgun (WGS) entry which is preliminary data.</text>
</comment>
<gene>
    <name evidence="3" type="ORF">K3177_04805</name>
</gene>
<feature type="domain" description="Methyltransferase type 11" evidence="2">
    <location>
        <begin position="57"/>
        <end position="108"/>
    </location>
</feature>
<dbReference type="Proteomes" id="UP000776651">
    <property type="component" value="Unassembled WGS sequence"/>
</dbReference>
<protein>
    <submittedName>
        <fullName evidence="3">Methyltransferase domain-containing protein</fullName>
    </submittedName>
</protein>
<dbReference type="Gene3D" id="1.10.287.1490">
    <property type="match status" value="1"/>
</dbReference>
<proteinExistence type="predicted"/>
<evidence type="ECO:0000313" key="3">
    <source>
        <dbReference type="EMBL" id="MBX7487827.1"/>
    </source>
</evidence>
<dbReference type="InterPro" id="IPR013216">
    <property type="entry name" value="Methyltransf_11"/>
</dbReference>
<keyword evidence="3" id="KW-0489">Methyltransferase</keyword>
<dbReference type="RefSeq" id="WP_221597322.1">
    <property type="nucleotide sequence ID" value="NZ_JAIGNQ010000001.1"/>
</dbReference>
<keyword evidence="1" id="KW-0175">Coiled coil</keyword>
<keyword evidence="4" id="KW-1185">Reference proteome</keyword>
<dbReference type="Gene3D" id="3.40.50.150">
    <property type="entry name" value="Vaccinia Virus protein VP39"/>
    <property type="match status" value="1"/>
</dbReference>